<gene>
    <name evidence="3" type="ORF">ACFFNY_19480</name>
</gene>
<feature type="domain" description="SLH" evidence="2">
    <location>
        <begin position="29"/>
        <end position="92"/>
    </location>
</feature>
<dbReference type="InterPro" id="IPR001119">
    <property type="entry name" value="SLH_dom"/>
</dbReference>
<dbReference type="EMBL" id="JBHMAG010000013">
    <property type="protein sequence ID" value="MFB9753755.1"/>
    <property type="molecule type" value="Genomic_DNA"/>
</dbReference>
<name>A0ABV5W049_9BACL</name>
<dbReference type="PROSITE" id="PS51272">
    <property type="entry name" value="SLH"/>
    <property type="match status" value="1"/>
</dbReference>
<protein>
    <submittedName>
        <fullName evidence="3">S-layer homology domain-containing protein</fullName>
    </submittedName>
</protein>
<evidence type="ECO:0000313" key="4">
    <source>
        <dbReference type="Proteomes" id="UP001589619"/>
    </source>
</evidence>
<dbReference type="RefSeq" id="WP_344914915.1">
    <property type="nucleotide sequence ID" value="NZ_BAAAYO010000014.1"/>
</dbReference>
<organism evidence="3 4">
    <name type="scientific">Paenibacillus hodogayensis</name>
    <dbReference type="NCBI Taxonomy" id="279208"/>
    <lineage>
        <taxon>Bacteria</taxon>
        <taxon>Bacillati</taxon>
        <taxon>Bacillota</taxon>
        <taxon>Bacilli</taxon>
        <taxon>Bacillales</taxon>
        <taxon>Paenibacillaceae</taxon>
        <taxon>Paenibacillus</taxon>
    </lineage>
</organism>
<evidence type="ECO:0000313" key="3">
    <source>
        <dbReference type="EMBL" id="MFB9753755.1"/>
    </source>
</evidence>
<sequence>MRMRRLRQGTALGAALCSIAMFAWSANAEGSGFRDVPADHWAYPSVSWAHDQGIVDGYSDESFRPDQQVGQIEFTAMLLRTFKPTDFDDKAGTDVHWSAPYHSYESAMRWRFVEQNEQDTAVNEQGEPYASRGYVAQLVAAANGRHYSRSDAVRYMLDAGFSEGKTAATEEGYMPDETLTRAEAVTFVRRLSESMTNLYPSPRLETAYDPATAHRSPAESMPLQVQNPPDDPLFRYSKIGFDEPRSGYVRIGGPSYTVTGVVYEAFGSALTVEIDEVRTGEGFVPVKTVETPMKEGTFRAELVMPSPGLYRVSVISESHVVHRSGTALITWFYVDYKPD</sequence>
<evidence type="ECO:0000259" key="2">
    <source>
        <dbReference type="PROSITE" id="PS51272"/>
    </source>
</evidence>
<comment type="caution">
    <text evidence="3">The sequence shown here is derived from an EMBL/GenBank/DDBJ whole genome shotgun (WGS) entry which is preliminary data.</text>
</comment>
<keyword evidence="1" id="KW-0732">Signal</keyword>
<keyword evidence="4" id="KW-1185">Reference proteome</keyword>
<reference evidence="3 4" key="1">
    <citation type="submission" date="2024-09" db="EMBL/GenBank/DDBJ databases">
        <authorList>
            <person name="Sun Q."/>
            <person name="Mori K."/>
        </authorList>
    </citation>
    <scope>NUCLEOTIDE SEQUENCE [LARGE SCALE GENOMIC DNA]</scope>
    <source>
        <strain evidence="3 4">JCM 12520</strain>
    </source>
</reference>
<feature type="signal peptide" evidence="1">
    <location>
        <begin position="1"/>
        <end position="28"/>
    </location>
</feature>
<accession>A0ABV5W049</accession>
<dbReference type="Pfam" id="PF00395">
    <property type="entry name" value="SLH"/>
    <property type="match status" value="1"/>
</dbReference>
<evidence type="ECO:0000256" key="1">
    <source>
        <dbReference type="SAM" id="SignalP"/>
    </source>
</evidence>
<dbReference type="Proteomes" id="UP001589619">
    <property type="component" value="Unassembled WGS sequence"/>
</dbReference>
<feature type="chain" id="PRO_5046909124" evidence="1">
    <location>
        <begin position="29"/>
        <end position="339"/>
    </location>
</feature>
<proteinExistence type="predicted"/>